<proteinExistence type="predicted"/>
<organism evidence="2 3">
    <name type="scientific">Pullulanibacillus camelliae</name>
    <dbReference type="NCBI Taxonomy" id="1707096"/>
    <lineage>
        <taxon>Bacteria</taxon>
        <taxon>Bacillati</taxon>
        <taxon>Bacillota</taxon>
        <taxon>Bacilli</taxon>
        <taxon>Bacillales</taxon>
        <taxon>Sporolactobacillaceae</taxon>
        <taxon>Pullulanibacillus</taxon>
    </lineage>
</organism>
<reference evidence="2" key="1">
    <citation type="journal article" date="2014" name="Int. J. Syst. Evol. Microbiol.">
        <title>Complete genome sequence of Corynebacterium casei LMG S-19264T (=DSM 44701T), isolated from a smear-ripened cheese.</title>
        <authorList>
            <consortium name="US DOE Joint Genome Institute (JGI-PGF)"/>
            <person name="Walter F."/>
            <person name="Albersmeier A."/>
            <person name="Kalinowski J."/>
            <person name="Ruckert C."/>
        </authorList>
    </citation>
    <scope>NUCLEOTIDE SEQUENCE</scope>
    <source>
        <strain evidence="2">CGMCC 1.15371</strain>
    </source>
</reference>
<sequence>MTSSHNAPDHWNATLYDTSHAFVSRLGSPLLALLDPKPGEAILDIGCGTGDLASEIQQSGAKVKGIDSSSNMIDQAKHKYPDIPFELMDVTQLAYVDAFDAVFSNATLHWIKEAKKALLGIYQSLKPGGRFIAELGGDGNVQTIIQTLLHELQKTGHTYTFEDLPWYFPSIGNYASLMESAGFRVTFARHFDRPTPLSGEHGLVEWLNMFCTGLFPEIPEEEKIMVFHNTEAALKSNMLIDGTWVADYKRLQVIGLKE</sequence>
<feature type="domain" description="Methyltransferase type 11" evidence="1">
    <location>
        <begin position="43"/>
        <end position="132"/>
    </location>
</feature>
<protein>
    <submittedName>
        <fullName evidence="2">SAM-dependent methyltransferase</fullName>
    </submittedName>
</protein>
<dbReference type="PANTHER" id="PTHR43861:SF1">
    <property type="entry name" value="TRANS-ACONITATE 2-METHYLTRANSFERASE"/>
    <property type="match status" value="1"/>
</dbReference>
<keyword evidence="3" id="KW-1185">Reference proteome</keyword>
<comment type="caution">
    <text evidence="2">The sequence shown here is derived from an EMBL/GenBank/DDBJ whole genome shotgun (WGS) entry which is preliminary data.</text>
</comment>
<evidence type="ECO:0000313" key="2">
    <source>
        <dbReference type="EMBL" id="GGE55476.1"/>
    </source>
</evidence>
<dbReference type="SUPFAM" id="SSF53335">
    <property type="entry name" value="S-adenosyl-L-methionine-dependent methyltransferases"/>
    <property type="match status" value="1"/>
</dbReference>
<dbReference type="Pfam" id="PF08241">
    <property type="entry name" value="Methyltransf_11"/>
    <property type="match status" value="1"/>
</dbReference>
<keyword evidence="2" id="KW-0808">Transferase</keyword>
<dbReference type="AlphaFoldDB" id="A0A8J2YN04"/>
<dbReference type="CDD" id="cd02440">
    <property type="entry name" value="AdoMet_MTases"/>
    <property type="match status" value="1"/>
</dbReference>
<dbReference type="EMBL" id="BMIR01000030">
    <property type="protein sequence ID" value="GGE55476.1"/>
    <property type="molecule type" value="Genomic_DNA"/>
</dbReference>
<dbReference type="Proteomes" id="UP000628775">
    <property type="component" value="Unassembled WGS sequence"/>
</dbReference>
<dbReference type="InterPro" id="IPR029063">
    <property type="entry name" value="SAM-dependent_MTases_sf"/>
</dbReference>
<dbReference type="RefSeq" id="WP_188698646.1">
    <property type="nucleotide sequence ID" value="NZ_BMIR01000030.1"/>
</dbReference>
<name>A0A8J2YN04_9BACL</name>
<dbReference type="GO" id="GO:0032259">
    <property type="term" value="P:methylation"/>
    <property type="evidence" value="ECO:0007669"/>
    <property type="project" value="UniProtKB-KW"/>
</dbReference>
<dbReference type="GO" id="GO:0008757">
    <property type="term" value="F:S-adenosylmethionine-dependent methyltransferase activity"/>
    <property type="evidence" value="ECO:0007669"/>
    <property type="project" value="InterPro"/>
</dbReference>
<dbReference type="Gene3D" id="3.40.50.150">
    <property type="entry name" value="Vaccinia Virus protein VP39"/>
    <property type="match status" value="1"/>
</dbReference>
<gene>
    <name evidence="2" type="ORF">GCM10011391_38110</name>
</gene>
<accession>A0A8J2YN04</accession>
<dbReference type="InterPro" id="IPR013216">
    <property type="entry name" value="Methyltransf_11"/>
</dbReference>
<dbReference type="PANTHER" id="PTHR43861">
    <property type="entry name" value="TRANS-ACONITATE 2-METHYLTRANSFERASE-RELATED"/>
    <property type="match status" value="1"/>
</dbReference>
<evidence type="ECO:0000259" key="1">
    <source>
        <dbReference type="Pfam" id="PF08241"/>
    </source>
</evidence>
<evidence type="ECO:0000313" key="3">
    <source>
        <dbReference type="Proteomes" id="UP000628775"/>
    </source>
</evidence>
<keyword evidence="2" id="KW-0489">Methyltransferase</keyword>
<reference evidence="2" key="2">
    <citation type="submission" date="2020-09" db="EMBL/GenBank/DDBJ databases">
        <authorList>
            <person name="Sun Q."/>
            <person name="Zhou Y."/>
        </authorList>
    </citation>
    <scope>NUCLEOTIDE SEQUENCE</scope>
    <source>
        <strain evidence="2">CGMCC 1.15371</strain>
    </source>
</reference>